<feature type="transmembrane region" description="Helical" evidence="10">
    <location>
        <begin position="47"/>
        <end position="68"/>
    </location>
</feature>
<sequence>MASPSKAVGRTQAREPTYLEALIPLILLSALVGGSVALFGLDAMSGPLQAGMMLAAMAASLIIMRLGHSWDEVAEAGRRGVSSVVSAIFILLAVGALIGTWNMAGTIPTLVYYGLLLMQPHWFYPASLVLCALVSIGIGSSWTTVGTIGVGLMGLASFTGVSPVITAGAIVSGAYTGDKLSPLSETTILAAQLTGNDLYKHLRYQAWVSIPAFLIAAAVLLLLGLSNTNVASDAIIDSELMALDRIFWITPINLLPLVLLIGMSMRRMPASLALMTSAIFAAVLGCLTQPQAVLSVLPTDGVTGGLGSFIKASWQVIANGFHSESGIQQVDDLLSRGGMASMLLTIWLIIAALAFGSILDEFGFLSKLIAPVLLRAKQTGNLIATAVLTPIGLNIITADQYVAMVLPTRLFGEEFKKRGLASKNLSRAVSNGGIVTAPLVPWNSCGAYMSAVLGVPTFAYLPFAVFNYMSPLLDVTYGYTGFKIATTDGKPDGDPSDAQEPVAARLDLTRP</sequence>
<evidence type="ECO:0000256" key="1">
    <source>
        <dbReference type="ARBA" id="ARBA00004651"/>
    </source>
</evidence>
<evidence type="ECO:0000256" key="6">
    <source>
        <dbReference type="ARBA" id="ARBA00022989"/>
    </source>
</evidence>
<dbReference type="Pfam" id="PF03553">
    <property type="entry name" value="Na_H_antiporter"/>
    <property type="match status" value="1"/>
</dbReference>
<keyword evidence="4" id="KW-1003">Cell membrane</keyword>
<name>A0ABX6T098_9SPHN</name>
<dbReference type="EMBL" id="CP060780">
    <property type="protein sequence ID" value="QNP42327.1"/>
    <property type="molecule type" value="Genomic_DNA"/>
</dbReference>
<evidence type="ECO:0000256" key="10">
    <source>
        <dbReference type="SAM" id="Phobius"/>
    </source>
</evidence>
<dbReference type="PANTHER" id="PTHR33451:SF3">
    <property type="entry name" value="MALATE-2H(+)_NA(+)-LACTATE ANTIPORTER"/>
    <property type="match status" value="1"/>
</dbReference>
<protein>
    <submittedName>
        <fullName evidence="12">Na+/H+ antiporter NhaC</fullName>
    </submittedName>
</protein>
<keyword evidence="7 10" id="KW-0472">Membrane</keyword>
<feature type="transmembrane region" description="Helical" evidence="10">
    <location>
        <begin position="80"/>
        <end position="102"/>
    </location>
</feature>
<dbReference type="Proteomes" id="UP000516134">
    <property type="component" value="Chromosome"/>
</dbReference>
<feature type="region of interest" description="Disordered" evidence="9">
    <location>
        <begin position="488"/>
        <end position="511"/>
    </location>
</feature>
<dbReference type="InterPro" id="IPR052180">
    <property type="entry name" value="NhaC_Na-H+_Antiporter"/>
</dbReference>
<comment type="similarity">
    <text evidence="8">Belongs to the NhaC Na(+)/H(+) (TC 2.A.35) antiporter family.</text>
</comment>
<evidence type="ECO:0000256" key="9">
    <source>
        <dbReference type="SAM" id="MobiDB-lite"/>
    </source>
</evidence>
<feature type="transmembrane region" description="Helical" evidence="10">
    <location>
        <begin position="21"/>
        <end position="41"/>
    </location>
</feature>
<evidence type="ECO:0000259" key="11">
    <source>
        <dbReference type="Pfam" id="PF03553"/>
    </source>
</evidence>
<evidence type="ECO:0000256" key="7">
    <source>
        <dbReference type="ARBA" id="ARBA00023136"/>
    </source>
</evidence>
<organism evidence="12 13">
    <name type="scientific">Sphingomonas daechungensis</name>
    <dbReference type="NCBI Taxonomy" id="1176646"/>
    <lineage>
        <taxon>Bacteria</taxon>
        <taxon>Pseudomonadati</taxon>
        <taxon>Pseudomonadota</taxon>
        <taxon>Alphaproteobacteria</taxon>
        <taxon>Sphingomonadales</taxon>
        <taxon>Sphingomonadaceae</taxon>
        <taxon>Sphingomonas</taxon>
    </lineage>
</organism>
<accession>A0ABX6T098</accession>
<comment type="subcellular location">
    <subcellularLocation>
        <location evidence="1">Cell membrane</location>
        <topology evidence="1">Multi-pass membrane protein</topology>
    </subcellularLocation>
</comment>
<keyword evidence="13" id="KW-1185">Reference proteome</keyword>
<evidence type="ECO:0000256" key="8">
    <source>
        <dbReference type="ARBA" id="ARBA00038435"/>
    </source>
</evidence>
<evidence type="ECO:0000313" key="13">
    <source>
        <dbReference type="Proteomes" id="UP000516134"/>
    </source>
</evidence>
<dbReference type="InterPro" id="IPR004770">
    <property type="entry name" value="Na/H_antiport_NhaC"/>
</dbReference>
<dbReference type="NCBIfam" id="TIGR00931">
    <property type="entry name" value="antiport_nhaC"/>
    <property type="match status" value="1"/>
</dbReference>
<feature type="domain" description="Na+/H+ antiporter NhaC-like C-terminal" evidence="11">
    <location>
        <begin position="173"/>
        <end position="482"/>
    </location>
</feature>
<feature type="transmembrane region" description="Helical" evidence="10">
    <location>
        <begin position="122"/>
        <end position="145"/>
    </location>
</feature>
<keyword evidence="3" id="KW-0050">Antiport</keyword>
<evidence type="ECO:0000256" key="3">
    <source>
        <dbReference type="ARBA" id="ARBA00022449"/>
    </source>
</evidence>
<dbReference type="RefSeq" id="WP_187713760.1">
    <property type="nucleotide sequence ID" value="NZ_BAABJC010000001.1"/>
</dbReference>
<keyword evidence="2" id="KW-0813">Transport</keyword>
<proteinExistence type="inferred from homology"/>
<feature type="transmembrane region" description="Helical" evidence="10">
    <location>
        <begin position="246"/>
        <end position="265"/>
    </location>
</feature>
<keyword evidence="6 10" id="KW-1133">Transmembrane helix</keyword>
<evidence type="ECO:0000256" key="2">
    <source>
        <dbReference type="ARBA" id="ARBA00022448"/>
    </source>
</evidence>
<feature type="transmembrane region" description="Helical" evidence="10">
    <location>
        <begin position="339"/>
        <end position="359"/>
    </location>
</feature>
<gene>
    <name evidence="12" type="primary">nhaC</name>
    <name evidence="12" type="ORF">H9L15_08225</name>
</gene>
<reference evidence="12 13" key="1">
    <citation type="submission" date="2020-08" db="EMBL/GenBank/DDBJ databases">
        <title>Genome sequence of Sphingomonas daechungensis KACC 18115T.</title>
        <authorList>
            <person name="Hyun D.-W."/>
            <person name="Bae J.-W."/>
        </authorList>
    </citation>
    <scope>NUCLEOTIDE SEQUENCE [LARGE SCALE GENOMIC DNA]</scope>
    <source>
        <strain evidence="12 13">KACC 18115</strain>
    </source>
</reference>
<keyword evidence="5 10" id="KW-0812">Transmembrane</keyword>
<evidence type="ECO:0000256" key="4">
    <source>
        <dbReference type="ARBA" id="ARBA00022475"/>
    </source>
</evidence>
<feature type="transmembrane region" description="Helical" evidence="10">
    <location>
        <begin position="206"/>
        <end position="226"/>
    </location>
</feature>
<evidence type="ECO:0000313" key="12">
    <source>
        <dbReference type="EMBL" id="QNP42327.1"/>
    </source>
</evidence>
<dbReference type="PANTHER" id="PTHR33451">
    <property type="entry name" value="MALATE-2H(+)/NA(+)-LACTATE ANTIPORTER"/>
    <property type="match status" value="1"/>
</dbReference>
<dbReference type="InterPro" id="IPR018461">
    <property type="entry name" value="Na/H_Antiport_NhaC-like_C"/>
</dbReference>
<evidence type="ECO:0000256" key="5">
    <source>
        <dbReference type="ARBA" id="ARBA00022692"/>
    </source>
</evidence>